<reference evidence="1" key="1">
    <citation type="journal article" date="2020" name="Phytopathology">
        <title>Genome sequence and comparative analysis of Colletotrichum gloeosporioides isolated from Liriodendron leaves.</title>
        <authorList>
            <person name="Fu F.F."/>
            <person name="Hao Z."/>
            <person name="Wang P."/>
            <person name="Lu Y."/>
            <person name="Xue L.J."/>
            <person name="Wei G."/>
            <person name="Tian Y."/>
            <person name="Baishi H."/>
            <person name="Xu H."/>
            <person name="Shi J."/>
            <person name="Cheng T."/>
            <person name="Wang G."/>
            <person name="Yi Y."/>
            <person name="Chen J."/>
        </authorList>
    </citation>
    <scope>NUCLEOTIDE SEQUENCE</scope>
    <source>
        <strain evidence="1">Lc1</strain>
    </source>
</reference>
<keyword evidence="2" id="KW-1185">Reference proteome</keyword>
<reference evidence="1" key="2">
    <citation type="submission" date="2020-03" db="EMBL/GenBank/DDBJ databases">
        <authorList>
            <person name="Fu F.-F."/>
            <person name="Chen J."/>
        </authorList>
    </citation>
    <scope>NUCLEOTIDE SEQUENCE</scope>
    <source>
        <strain evidence="1">Lc1</strain>
    </source>
</reference>
<feature type="non-terminal residue" evidence="1">
    <location>
        <position position="1"/>
    </location>
</feature>
<dbReference type="AlphaFoldDB" id="A0A8H4CSI7"/>
<dbReference type="GeneID" id="69018327"/>
<evidence type="ECO:0000313" key="2">
    <source>
        <dbReference type="Proteomes" id="UP000613401"/>
    </source>
</evidence>
<comment type="caution">
    <text evidence="1">The sequence shown here is derived from an EMBL/GenBank/DDBJ whole genome shotgun (WGS) entry which is preliminary data.</text>
</comment>
<dbReference type="Proteomes" id="UP000613401">
    <property type="component" value="Unassembled WGS sequence"/>
</dbReference>
<dbReference type="InterPro" id="IPR036291">
    <property type="entry name" value="NAD(P)-bd_dom_sf"/>
</dbReference>
<dbReference type="EMBL" id="WVTB01000017">
    <property type="protein sequence ID" value="KAF3809007.1"/>
    <property type="molecule type" value="Genomic_DNA"/>
</dbReference>
<evidence type="ECO:0000313" key="1">
    <source>
        <dbReference type="EMBL" id="KAF3809007.1"/>
    </source>
</evidence>
<name>A0A8H4CSI7_COLGL</name>
<sequence>GIVPSLAKAGASRIVLVATNVEELKHKGAFRATKEPIASVFQKATETFGPIDILIHNDEFMNTMGNINEEKPSLWWKQLTINTLGTYLVSNHFIKSLSSPETAGLIIYQAGRSELLSQKVISDVSAGYPNITTISLNPGLVDTNMLQMKNFDWDTPELVGGTVVRLTGNEAKFLDGRVISVNWDVEDLSAKKDEIIREYLLTIKLVGNFGLNQFHQGP</sequence>
<protein>
    <recommendedName>
        <fullName evidence="3">Short-chain dehydrogenase</fullName>
    </recommendedName>
</protein>
<dbReference type="RefSeq" id="XP_045268166.1">
    <property type="nucleotide sequence ID" value="XM_045411108.1"/>
</dbReference>
<evidence type="ECO:0008006" key="3">
    <source>
        <dbReference type="Google" id="ProtNLM"/>
    </source>
</evidence>
<gene>
    <name evidence="1" type="ORF">GCG54_00011201</name>
</gene>
<organism evidence="1 2">
    <name type="scientific">Colletotrichum gloeosporioides</name>
    <name type="common">Anthracnose fungus</name>
    <name type="synonym">Glomerella cingulata</name>
    <dbReference type="NCBI Taxonomy" id="474922"/>
    <lineage>
        <taxon>Eukaryota</taxon>
        <taxon>Fungi</taxon>
        <taxon>Dikarya</taxon>
        <taxon>Ascomycota</taxon>
        <taxon>Pezizomycotina</taxon>
        <taxon>Sordariomycetes</taxon>
        <taxon>Hypocreomycetidae</taxon>
        <taxon>Glomerellales</taxon>
        <taxon>Glomerellaceae</taxon>
        <taxon>Colletotrichum</taxon>
        <taxon>Colletotrichum gloeosporioides species complex</taxon>
    </lineage>
</organism>
<proteinExistence type="predicted"/>
<dbReference type="Gene3D" id="3.40.50.720">
    <property type="entry name" value="NAD(P)-binding Rossmann-like Domain"/>
    <property type="match status" value="1"/>
</dbReference>
<accession>A0A8H4CSI7</accession>
<dbReference type="SUPFAM" id="SSF51735">
    <property type="entry name" value="NAD(P)-binding Rossmann-fold domains"/>
    <property type="match status" value="1"/>
</dbReference>
<dbReference type="CDD" id="cd05233">
    <property type="entry name" value="SDR_c"/>
    <property type="match status" value="1"/>
</dbReference>